<dbReference type="GO" id="GO:0016491">
    <property type="term" value="F:oxidoreductase activity"/>
    <property type="evidence" value="ECO:0007669"/>
    <property type="project" value="UniProtKB-KW"/>
</dbReference>
<accession>A0A6A6T7A8</accession>
<evidence type="ECO:0000256" key="6">
    <source>
        <dbReference type="SAM" id="SignalP"/>
    </source>
</evidence>
<dbReference type="InterPro" id="IPR050416">
    <property type="entry name" value="FAD-linked_Oxidoreductase"/>
</dbReference>
<reference evidence="8" key="1">
    <citation type="journal article" date="2020" name="Stud. Mycol.">
        <title>101 Dothideomycetes genomes: a test case for predicting lifestyles and emergence of pathogens.</title>
        <authorList>
            <person name="Haridas S."/>
            <person name="Albert R."/>
            <person name="Binder M."/>
            <person name="Bloem J."/>
            <person name="Labutti K."/>
            <person name="Salamov A."/>
            <person name="Andreopoulos B."/>
            <person name="Baker S."/>
            <person name="Barry K."/>
            <person name="Bills G."/>
            <person name="Bluhm B."/>
            <person name="Cannon C."/>
            <person name="Castanera R."/>
            <person name="Culley D."/>
            <person name="Daum C."/>
            <person name="Ezra D."/>
            <person name="Gonzalez J."/>
            <person name="Henrissat B."/>
            <person name="Kuo A."/>
            <person name="Liang C."/>
            <person name="Lipzen A."/>
            <person name="Lutzoni F."/>
            <person name="Magnuson J."/>
            <person name="Mondo S."/>
            <person name="Nolan M."/>
            <person name="Ohm R."/>
            <person name="Pangilinan J."/>
            <person name="Park H.-J."/>
            <person name="Ramirez L."/>
            <person name="Alfaro M."/>
            <person name="Sun H."/>
            <person name="Tritt A."/>
            <person name="Yoshinaga Y."/>
            <person name="Zwiers L.-H."/>
            <person name="Turgeon B."/>
            <person name="Goodwin S."/>
            <person name="Spatafora J."/>
            <person name="Crous P."/>
            <person name="Grigoriev I."/>
        </authorList>
    </citation>
    <scope>NUCLEOTIDE SEQUENCE</scope>
    <source>
        <strain evidence="8">CBS 122681</strain>
    </source>
</reference>
<feature type="chain" id="PRO_5025393143" evidence="6">
    <location>
        <begin position="20"/>
        <end position="496"/>
    </location>
</feature>
<dbReference type="OrthoDB" id="415825at2759"/>
<dbReference type="PROSITE" id="PS00862">
    <property type="entry name" value="OX2_COVAL_FAD"/>
    <property type="match status" value="1"/>
</dbReference>
<evidence type="ECO:0000256" key="1">
    <source>
        <dbReference type="ARBA" id="ARBA00001974"/>
    </source>
</evidence>
<dbReference type="Gene3D" id="3.40.462.20">
    <property type="match status" value="1"/>
</dbReference>
<gene>
    <name evidence="8" type="ORF">K491DRAFT_629378</name>
</gene>
<feature type="domain" description="FAD-binding PCMH-type" evidence="7">
    <location>
        <begin position="58"/>
        <end position="231"/>
    </location>
</feature>
<dbReference type="GO" id="GO:0071949">
    <property type="term" value="F:FAD binding"/>
    <property type="evidence" value="ECO:0007669"/>
    <property type="project" value="InterPro"/>
</dbReference>
<dbReference type="SUPFAM" id="SSF56176">
    <property type="entry name" value="FAD-binding/transporter-associated domain-like"/>
    <property type="match status" value="1"/>
</dbReference>
<dbReference type="InterPro" id="IPR016166">
    <property type="entry name" value="FAD-bd_PCMH"/>
</dbReference>
<feature type="signal peptide" evidence="6">
    <location>
        <begin position="1"/>
        <end position="19"/>
    </location>
</feature>
<dbReference type="InterPro" id="IPR006093">
    <property type="entry name" value="Oxy_OxRdtase_FAD_BS"/>
</dbReference>
<evidence type="ECO:0000256" key="5">
    <source>
        <dbReference type="ARBA" id="ARBA00023002"/>
    </source>
</evidence>
<protein>
    <submittedName>
        <fullName evidence="8">Glucooligosaccharide oxidase</fullName>
    </submittedName>
</protein>
<evidence type="ECO:0000313" key="9">
    <source>
        <dbReference type="Proteomes" id="UP000799324"/>
    </source>
</evidence>
<dbReference type="InterPro" id="IPR012951">
    <property type="entry name" value="BBE"/>
</dbReference>
<dbReference type="EMBL" id="MU004343">
    <property type="protein sequence ID" value="KAF2655889.1"/>
    <property type="molecule type" value="Genomic_DNA"/>
</dbReference>
<comment type="cofactor">
    <cofactor evidence="1">
        <name>FAD</name>
        <dbReference type="ChEBI" id="CHEBI:57692"/>
    </cofactor>
</comment>
<keyword evidence="9" id="KW-1185">Reference proteome</keyword>
<organism evidence="8 9">
    <name type="scientific">Lophiostoma macrostomum CBS 122681</name>
    <dbReference type="NCBI Taxonomy" id="1314788"/>
    <lineage>
        <taxon>Eukaryota</taxon>
        <taxon>Fungi</taxon>
        <taxon>Dikarya</taxon>
        <taxon>Ascomycota</taxon>
        <taxon>Pezizomycotina</taxon>
        <taxon>Dothideomycetes</taxon>
        <taxon>Pleosporomycetidae</taxon>
        <taxon>Pleosporales</taxon>
        <taxon>Lophiostomataceae</taxon>
        <taxon>Lophiostoma</taxon>
    </lineage>
</organism>
<dbReference type="Gene3D" id="3.30.465.10">
    <property type="match status" value="1"/>
</dbReference>
<comment type="similarity">
    <text evidence="2">Belongs to the oxygen-dependent FAD-linked oxidoreductase family.</text>
</comment>
<evidence type="ECO:0000256" key="3">
    <source>
        <dbReference type="ARBA" id="ARBA00022630"/>
    </source>
</evidence>
<dbReference type="InterPro" id="IPR006094">
    <property type="entry name" value="Oxid_FAD_bind_N"/>
</dbReference>
<dbReference type="PANTHER" id="PTHR42973">
    <property type="entry name" value="BINDING OXIDOREDUCTASE, PUTATIVE (AFU_ORTHOLOGUE AFUA_1G17690)-RELATED"/>
    <property type="match status" value="1"/>
</dbReference>
<dbReference type="InterPro" id="IPR016169">
    <property type="entry name" value="FAD-bd_PCMH_sub2"/>
</dbReference>
<dbReference type="Pfam" id="PF01565">
    <property type="entry name" value="FAD_binding_4"/>
    <property type="match status" value="1"/>
</dbReference>
<keyword evidence="4" id="KW-0274">FAD</keyword>
<evidence type="ECO:0000259" key="7">
    <source>
        <dbReference type="PROSITE" id="PS51387"/>
    </source>
</evidence>
<sequence>MFVFLLASFGLLSASITNATPLENRAAVDTCLSDKKVPVFASGSADYTQAIRPFNLRVTFKPAAYAVPKTVADVQNAVACGAANSVLVTAKSGGHSYASHGLGGEDGHLIVDMRNFNTVTVDAVAHTAVIGTGGRLGNIATSLYSQSKQAISHGTCPGVGLGGLSLHGGYGLISRKYGLTLDNILSAEVVLANSTVVNASTTENSDLFWALRGAGAAFGIVTNFKFKTFTAPENNIVFQYSVSPSSAAGLSTALNALQDFTRNTQPPELNMRLFLSGFTTFSGVYYGSRADFDKLMNPLLTKMGISNGFGSITTNSWLNTLTSFSNGALVQTSPYATYETFFSKSLMPEYLTPAAIDALSTYWYNNARTNSRSWYLLFDCHGGTQSAITNVSADATAYAHRNATFKMQFYDRVSNGYPGSTYDPSWMPFLNGWIDKITAASPAGTNFGMYINYADTSLSKDDAHKHYWLGHYDRLVSIKGAYDPKRVFEGPQLVGS</sequence>
<dbReference type="Proteomes" id="UP000799324">
    <property type="component" value="Unassembled WGS sequence"/>
</dbReference>
<dbReference type="PANTHER" id="PTHR42973:SF39">
    <property type="entry name" value="FAD-BINDING PCMH-TYPE DOMAIN-CONTAINING PROTEIN"/>
    <property type="match status" value="1"/>
</dbReference>
<evidence type="ECO:0000313" key="8">
    <source>
        <dbReference type="EMBL" id="KAF2655889.1"/>
    </source>
</evidence>
<keyword evidence="3" id="KW-0285">Flavoprotein</keyword>
<dbReference type="Pfam" id="PF08031">
    <property type="entry name" value="BBE"/>
    <property type="match status" value="1"/>
</dbReference>
<dbReference type="PROSITE" id="PS51387">
    <property type="entry name" value="FAD_PCMH"/>
    <property type="match status" value="1"/>
</dbReference>
<dbReference type="InterPro" id="IPR036318">
    <property type="entry name" value="FAD-bd_PCMH-like_sf"/>
</dbReference>
<evidence type="ECO:0000256" key="2">
    <source>
        <dbReference type="ARBA" id="ARBA00005466"/>
    </source>
</evidence>
<keyword evidence="5" id="KW-0560">Oxidoreductase</keyword>
<evidence type="ECO:0000256" key="4">
    <source>
        <dbReference type="ARBA" id="ARBA00022827"/>
    </source>
</evidence>
<dbReference type="AlphaFoldDB" id="A0A6A6T7A8"/>
<keyword evidence="6" id="KW-0732">Signal</keyword>
<proteinExistence type="inferred from homology"/>
<name>A0A6A6T7A8_9PLEO</name>